<organism evidence="3 4">
    <name type="scientific">Pilimelia anulata</name>
    <dbReference type="NCBI Taxonomy" id="53371"/>
    <lineage>
        <taxon>Bacteria</taxon>
        <taxon>Bacillati</taxon>
        <taxon>Actinomycetota</taxon>
        <taxon>Actinomycetes</taxon>
        <taxon>Micromonosporales</taxon>
        <taxon>Micromonosporaceae</taxon>
        <taxon>Pilimelia</taxon>
    </lineage>
</organism>
<comment type="caution">
    <text evidence="3">The sequence shown here is derived from an EMBL/GenBank/DDBJ whole genome shotgun (WGS) entry which is preliminary data.</text>
</comment>
<name>A0A8J3B3C5_9ACTN</name>
<evidence type="ECO:0000313" key="4">
    <source>
        <dbReference type="Proteomes" id="UP000649739"/>
    </source>
</evidence>
<evidence type="ECO:0000256" key="1">
    <source>
        <dbReference type="SAM" id="MobiDB-lite"/>
    </source>
</evidence>
<feature type="domain" description="Thiopeptide-type bacteriocin biosynthesis" evidence="2">
    <location>
        <begin position="6"/>
        <end position="258"/>
    </location>
</feature>
<reference evidence="3" key="2">
    <citation type="submission" date="2020-09" db="EMBL/GenBank/DDBJ databases">
        <authorList>
            <person name="Sun Q."/>
            <person name="Ohkuma M."/>
        </authorList>
    </citation>
    <scope>NUCLEOTIDE SEQUENCE</scope>
    <source>
        <strain evidence="3">JCM 3090</strain>
    </source>
</reference>
<dbReference type="Pfam" id="PF14028">
    <property type="entry name" value="Lant_dehydr_C"/>
    <property type="match status" value="1"/>
</dbReference>
<dbReference type="EMBL" id="BMQB01000001">
    <property type="protein sequence ID" value="GGJ75448.1"/>
    <property type="molecule type" value="Genomic_DNA"/>
</dbReference>
<reference evidence="3" key="1">
    <citation type="journal article" date="2014" name="Int. J. Syst. Evol. Microbiol.">
        <title>Complete genome sequence of Corynebacterium casei LMG S-19264T (=DSM 44701T), isolated from a smear-ripened cheese.</title>
        <authorList>
            <consortium name="US DOE Joint Genome Institute (JGI-PGF)"/>
            <person name="Walter F."/>
            <person name="Albersmeier A."/>
            <person name="Kalinowski J."/>
            <person name="Ruckert C."/>
        </authorList>
    </citation>
    <scope>NUCLEOTIDE SEQUENCE</scope>
    <source>
        <strain evidence="3">JCM 3090</strain>
    </source>
</reference>
<sequence>MTEPHWQQISVEFPTWAHAERTAVTDLAPALTALEAQRVLDAWFFIRKAPCWRLRYTGSDPDRAREKMRGALTPLLAQRQILSATAVVYEPEVHAFGGHESMDAAHRFWHLDSRHILAALAQPAIGRKRRELAVLLVTAMLHAARLDWYEQGDVWARVAAHRPPPTDPEGLALLIGQTRRLLAADTATLTQSNKPLADLAEWATVYIDFGHQISALNNAGNLHRGQRDILAHHIVFAFNRLGLPANAQSALSNAAKHAIFNNFNTPTERLEPGGHPQPHTVNGNLA</sequence>
<feature type="region of interest" description="Disordered" evidence="1">
    <location>
        <begin position="266"/>
        <end position="286"/>
    </location>
</feature>
<protein>
    <recommendedName>
        <fullName evidence="2">Thiopeptide-type bacteriocin biosynthesis domain-containing protein</fullName>
    </recommendedName>
</protein>
<evidence type="ECO:0000313" key="3">
    <source>
        <dbReference type="EMBL" id="GGJ75448.1"/>
    </source>
</evidence>
<dbReference type="RefSeq" id="WP_189168063.1">
    <property type="nucleotide sequence ID" value="NZ_BMQB01000001.1"/>
</dbReference>
<evidence type="ECO:0000259" key="2">
    <source>
        <dbReference type="Pfam" id="PF14028"/>
    </source>
</evidence>
<gene>
    <name evidence="3" type="ORF">GCM10010123_01810</name>
</gene>
<accession>A0A8J3B3C5</accession>
<dbReference type="AlphaFoldDB" id="A0A8J3B3C5"/>
<keyword evidence="4" id="KW-1185">Reference proteome</keyword>
<proteinExistence type="predicted"/>
<dbReference type="NCBIfam" id="TIGR03891">
    <property type="entry name" value="thiopep_ocin"/>
    <property type="match status" value="1"/>
</dbReference>
<dbReference type="Proteomes" id="UP000649739">
    <property type="component" value="Unassembled WGS sequence"/>
</dbReference>
<dbReference type="InterPro" id="IPR023809">
    <property type="entry name" value="Thiopep_bacteriocin_synth_dom"/>
</dbReference>